<dbReference type="Gene3D" id="1.25.40.20">
    <property type="entry name" value="Ankyrin repeat-containing domain"/>
    <property type="match status" value="4"/>
</dbReference>
<sequence>MANLTLSHHDYTVAWVCALPVEMAASETMLDEIHGRLPQVSSDHNTYILGSLNGHNVVIAGLPFGIYGITSATTVLVQMLATFPSLRFGLMVGIGGGVPTKFDIRLGDVVISKPTGNGSVIVDSSEPFGERPNAGKANDQAEHYEHGEHDCSTCDLAQLLLRPPRATDDPDFHYGLIASGNQLMKDAETRDQMGEGRNILCFEMEAAGLMDQLPCLGYAALTAAAYAKQLLSVVPLTYIHSRTGHTKDFTPEEKACLQSLFITDPVEDKNAPKRRKGDRAPGTCDWIIDTDELQTWLASPSASTERVLWLYGYMDTQGLEMDILLDQYDIIGQKNALAYFFCDSSSPERCTATAILRGLLYQLIKQRPHFMKHLLHKFEERKEKLFDSFDALWAVFIDIGCDNTYNQLYCIIDALDECDQNTQKMLFTQITRRLGNQNDGMIGKIHFLITSRPFPEIREYLHPYMSKDLCTYPKVQDDLQVFIDQKLNQLAGRKGYFERTKRDLSRILKEKAEGTFLWVSIVCEKLAGVRSRDAIEKLQSLPQGLHSLYARLLETALDADKDGFNTILRILAVVGTSRRPLSLPELSIACRLYEEEYKEHRLRYLQEDIDMCRLMVVIQDGIVRLLHKSVRDFLFNPKHSFSINALQVHASLANRCVGYLLDNIVLLQRQRDQEEYSFLEYATVYWPEHAGSADMEFTILPEYQQFFCPSSAEREVWLNTYRKHHHVPQHFSILHVAARLALHYAAENGNEILVVQLLTRTPKNLEAKDVYGQPPLLTAVENLHAATIYRLIDAGAHVHTFNNRRQNALHLICKARKSNDSCRLLAYFMDKGVSINEPDASASGMTALHFSALNGSVGMTEFLCLHHANPNAQSETGDTPLHLAIRRRMLGLGYEDYWITGEYAVEELSNFITDWESEEASEIFEEIDTTRVRIVNVLLSMISIDVNIANNQGDCALHVIPFDKWYASEILLQLIEKGADISKSNNKRQTCLHLACEAGNLDAVRILLSRGCSITLQDIHGSTPLHCAVKGNYPDVVRFILEQRPQQLLGSCQQSGFFQTKLLHHHVKSYFCSVETINLLLQHGFGPNELDENGDSVLSLYLRLFHIRFQVEIFDCLVQNGASMTWFSEGREGLIHLVMRQWDGDNFLVLKRLLQCFDIAAKDAKGRNVLHHGAIHGAFNKDLTNLPQETNIFDSLHEKDFQGKTPLDYAEEETQRKRHPNLFKENRWNESLHNLKSLQEGPI</sequence>
<dbReference type="HOGENOM" id="CLU_000288_34_19_1"/>
<evidence type="ECO:0000256" key="1">
    <source>
        <dbReference type="ARBA" id="ARBA00022737"/>
    </source>
</evidence>
<dbReference type="PANTHER" id="PTHR46082:SF11">
    <property type="entry name" value="AAA+ ATPASE DOMAIN-CONTAINING PROTEIN-RELATED"/>
    <property type="match status" value="1"/>
</dbReference>
<dbReference type="Proteomes" id="UP000001745">
    <property type="component" value="Unassembled WGS sequence"/>
</dbReference>
<dbReference type="PROSITE" id="PS50088">
    <property type="entry name" value="ANK_REPEAT"/>
    <property type="match status" value="3"/>
</dbReference>
<dbReference type="SMART" id="SM00248">
    <property type="entry name" value="ANK"/>
    <property type="match status" value="8"/>
</dbReference>
<dbReference type="GO" id="GO:0003824">
    <property type="term" value="F:catalytic activity"/>
    <property type="evidence" value="ECO:0007669"/>
    <property type="project" value="InterPro"/>
</dbReference>
<dbReference type="GO" id="GO:0009116">
    <property type="term" value="P:nucleoside metabolic process"/>
    <property type="evidence" value="ECO:0007669"/>
    <property type="project" value="InterPro"/>
</dbReference>
<gene>
    <name evidence="5" type="ORF">TSTA_015600</name>
</gene>
<name>B8ME45_TALSN</name>
<dbReference type="AlphaFoldDB" id="B8ME45"/>
<keyword evidence="2" id="KW-0040">ANK repeat</keyword>
<dbReference type="RefSeq" id="XP_002483706.1">
    <property type="nucleotide sequence ID" value="XM_002483661.1"/>
</dbReference>
<evidence type="ECO:0000313" key="6">
    <source>
        <dbReference type="Proteomes" id="UP000001745"/>
    </source>
</evidence>
<dbReference type="InParanoid" id="B8ME45"/>
<dbReference type="SUPFAM" id="SSF48403">
    <property type="entry name" value="Ankyrin repeat"/>
    <property type="match status" value="2"/>
</dbReference>
<organism evidence="5 6">
    <name type="scientific">Talaromyces stipitatus (strain ATCC 10500 / CBS 375.48 / QM 6759 / NRRL 1006)</name>
    <name type="common">Penicillium stipitatum</name>
    <dbReference type="NCBI Taxonomy" id="441959"/>
    <lineage>
        <taxon>Eukaryota</taxon>
        <taxon>Fungi</taxon>
        <taxon>Dikarya</taxon>
        <taxon>Ascomycota</taxon>
        <taxon>Pezizomycotina</taxon>
        <taxon>Eurotiomycetes</taxon>
        <taxon>Eurotiomycetidae</taxon>
        <taxon>Eurotiales</taxon>
        <taxon>Trichocomaceae</taxon>
        <taxon>Talaromyces</taxon>
        <taxon>Talaromyces sect. Talaromyces</taxon>
    </lineage>
</organism>
<evidence type="ECO:0000256" key="2">
    <source>
        <dbReference type="PROSITE-ProRule" id="PRU00023"/>
    </source>
</evidence>
<keyword evidence="6" id="KW-1185">Reference proteome</keyword>
<dbReference type="Gene3D" id="3.40.50.1580">
    <property type="entry name" value="Nucleoside phosphorylase domain"/>
    <property type="match status" value="1"/>
</dbReference>
<dbReference type="InterPro" id="IPR035994">
    <property type="entry name" value="Nucleoside_phosphorylase_sf"/>
</dbReference>
<dbReference type="VEuPathDB" id="FungiDB:TSTA_015600"/>
<keyword evidence="1" id="KW-0677">Repeat</keyword>
<dbReference type="PhylomeDB" id="B8ME45"/>
<dbReference type="Pfam" id="PF01048">
    <property type="entry name" value="PNP_UDP_1"/>
    <property type="match status" value="1"/>
</dbReference>
<dbReference type="Pfam" id="PF12796">
    <property type="entry name" value="Ank_2"/>
    <property type="match status" value="2"/>
</dbReference>
<dbReference type="PANTHER" id="PTHR46082">
    <property type="entry name" value="ATP/GTP-BINDING PROTEIN-RELATED"/>
    <property type="match status" value="1"/>
</dbReference>
<feature type="repeat" description="ANK" evidence="2">
    <location>
        <begin position="843"/>
        <end position="875"/>
    </location>
</feature>
<dbReference type="SUPFAM" id="SSF53167">
    <property type="entry name" value="Purine and uridine phosphorylases"/>
    <property type="match status" value="1"/>
</dbReference>
<evidence type="ECO:0000259" key="3">
    <source>
        <dbReference type="Pfam" id="PF01048"/>
    </source>
</evidence>
<evidence type="ECO:0000259" key="4">
    <source>
        <dbReference type="Pfam" id="PF24883"/>
    </source>
</evidence>
<dbReference type="InterPro" id="IPR053137">
    <property type="entry name" value="NLR-like"/>
</dbReference>
<feature type="repeat" description="ANK" evidence="2">
    <location>
        <begin position="987"/>
        <end position="1019"/>
    </location>
</feature>
<dbReference type="STRING" id="441959.B8ME45"/>
<dbReference type="InterPro" id="IPR056884">
    <property type="entry name" value="NPHP3-like_N"/>
</dbReference>
<feature type="domain" description="Nephrocystin 3-like N-terminal" evidence="4">
    <location>
        <begin position="282"/>
        <end position="452"/>
    </location>
</feature>
<proteinExistence type="predicted"/>
<dbReference type="InterPro" id="IPR002110">
    <property type="entry name" value="Ankyrin_rpt"/>
</dbReference>
<dbReference type="InterPro" id="IPR000845">
    <property type="entry name" value="Nucleoside_phosphorylase_d"/>
</dbReference>
<dbReference type="PROSITE" id="PS50297">
    <property type="entry name" value="ANK_REP_REGION"/>
    <property type="match status" value="2"/>
</dbReference>
<dbReference type="EMBL" id="EQ962656">
    <property type="protein sequence ID" value="EED16472.1"/>
    <property type="molecule type" value="Genomic_DNA"/>
</dbReference>
<protein>
    <submittedName>
        <fullName evidence="5">Ankyrin, putative</fullName>
    </submittedName>
</protein>
<dbReference type="GeneID" id="8106300"/>
<feature type="repeat" description="ANK" evidence="2">
    <location>
        <begin position="1020"/>
        <end position="1042"/>
    </location>
</feature>
<dbReference type="OrthoDB" id="20872at2759"/>
<reference evidence="6" key="1">
    <citation type="journal article" date="2015" name="Genome Announc.">
        <title>Genome sequence of the AIDS-associated pathogen Penicillium marneffei (ATCC18224) and its near taxonomic relative Talaromyces stipitatus (ATCC10500).</title>
        <authorList>
            <person name="Nierman W.C."/>
            <person name="Fedorova-Abrams N.D."/>
            <person name="Andrianopoulos A."/>
        </authorList>
    </citation>
    <scope>NUCLEOTIDE SEQUENCE [LARGE SCALE GENOMIC DNA]</scope>
    <source>
        <strain evidence="6">ATCC 10500 / CBS 375.48 / QM 6759 / NRRL 1006</strain>
    </source>
</reference>
<dbReference type="Pfam" id="PF24883">
    <property type="entry name" value="NPHP3_N"/>
    <property type="match status" value="1"/>
</dbReference>
<evidence type="ECO:0000313" key="5">
    <source>
        <dbReference type="EMBL" id="EED16472.1"/>
    </source>
</evidence>
<feature type="domain" description="Nucleoside phosphorylase" evidence="3">
    <location>
        <begin position="13"/>
        <end position="209"/>
    </location>
</feature>
<dbReference type="InterPro" id="IPR036770">
    <property type="entry name" value="Ankyrin_rpt-contain_sf"/>
</dbReference>
<accession>B8ME45</accession>
<dbReference type="eggNOG" id="KOG4177">
    <property type="taxonomic scope" value="Eukaryota"/>
</dbReference>